<evidence type="ECO:0000256" key="1">
    <source>
        <dbReference type="SAM" id="SignalP"/>
    </source>
</evidence>
<evidence type="ECO:0000313" key="2">
    <source>
        <dbReference type="EMBL" id="EEF30371.1"/>
    </source>
</evidence>
<dbReference type="eggNOG" id="KOG0017">
    <property type="taxonomic scope" value="Eukaryota"/>
</dbReference>
<dbReference type="PANTHER" id="PTHR37610:SF38">
    <property type="entry name" value="RETROTRANSPOSON COPIA-LIKE N-TERMINAL DOMAIN-CONTAINING PROTEIN"/>
    <property type="match status" value="1"/>
</dbReference>
<organism evidence="2 3">
    <name type="scientific">Ricinus communis</name>
    <name type="common">Castor bean</name>
    <dbReference type="NCBI Taxonomy" id="3988"/>
    <lineage>
        <taxon>Eukaryota</taxon>
        <taxon>Viridiplantae</taxon>
        <taxon>Streptophyta</taxon>
        <taxon>Embryophyta</taxon>
        <taxon>Tracheophyta</taxon>
        <taxon>Spermatophyta</taxon>
        <taxon>Magnoliopsida</taxon>
        <taxon>eudicotyledons</taxon>
        <taxon>Gunneridae</taxon>
        <taxon>Pentapetalae</taxon>
        <taxon>rosids</taxon>
        <taxon>fabids</taxon>
        <taxon>Malpighiales</taxon>
        <taxon>Euphorbiaceae</taxon>
        <taxon>Acalyphoideae</taxon>
        <taxon>Acalypheae</taxon>
        <taxon>Ricinus</taxon>
    </lineage>
</organism>
<keyword evidence="1" id="KW-0732">Signal</keyword>
<dbReference type="EMBL" id="EQ974329">
    <property type="protein sequence ID" value="EEF30371.1"/>
    <property type="molecule type" value="Genomic_DNA"/>
</dbReference>
<dbReference type="InParanoid" id="B9T196"/>
<reference evidence="3" key="1">
    <citation type="journal article" date="2010" name="Nat. Biotechnol.">
        <title>Draft genome sequence of the oilseed species Ricinus communis.</title>
        <authorList>
            <person name="Chan A.P."/>
            <person name="Crabtree J."/>
            <person name="Zhao Q."/>
            <person name="Lorenzi H."/>
            <person name="Orvis J."/>
            <person name="Puiu D."/>
            <person name="Melake-Berhan A."/>
            <person name="Jones K.M."/>
            <person name="Redman J."/>
            <person name="Chen G."/>
            <person name="Cahoon E.B."/>
            <person name="Gedil M."/>
            <person name="Stanke M."/>
            <person name="Haas B.J."/>
            <person name="Wortman J.R."/>
            <person name="Fraser-Liggett C.M."/>
            <person name="Ravel J."/>
            <person name="Rabinowicz P.D."/>
        </authorList>
    </citation>
    <scope>NUCLEOTIDE SEQUENCE [LARGE SCALE GENOMIC DNA]</scope>
    <source>
        <strain evidence="3">cv. Hale</strain>
    </source>
</reference>
<dbReference type="Proteomes" id="UP000008311">
    <property type="component" value="Unassembled WGS sequence"/>
</dbReference>
<evidence type="ECO:0000313" key="3">
    <source>
        <dbReference type="Proteomes" id="UP000008311"/>
    </source>
</evidence>
<gene>
    <name evidence="2" type="ORF">RCOM_0760520</name>
</gene>
<dbReference type="PANTHER" id="PTHR37610">
    <property type="entry name" value="CCHC-TYPE DOMAIN-CONTAINING PROTEIN"/>
    <property type="match status" value="1"/>
</dbReference>
<keyword evidence="3" id="KW-1185">Reference proteome</keyword>
<sequence>MVLSWILRSLSPSIAQSILWIDNAMDVWKDLYNRFSQDYFTQLKILWDEYLNLRMVPVCSCNPQCHCDALKIVKDHQEAQANISYKPYRPPPMNSSANKSYRPPMNSFGGSNNTRFRPQGGQKRFYTTSNNGKPICSYCGMSGHIVDICFKKYRSPPGYKSKYRPQTCVNQVGELVTIEDHENAYSFEQEQGYDSNDVYGVNESTG</sequence>
<feature type="signal peptide" evidence="1">
    <location>
        <begin position="1"/>
        <end position="15"/>
    </location>
</feature>
<evidence type="ECO:0008006" key="4">
    <source>
        <dbReference type="Google" id="ProtNLM"/>
    </source>
</evidence>
<feature type="chain" id="PRO_5012745454" description="Retrotransposon gag domain-containing protein" evidence="1">
    <location>
        <begin position="16"/>
        <end position="206"/>
    </location>
</feature>
<name>B9T196_RICCO</name>
<protein>
    <recommendedName>
        <fullName evidence="4">Retrotransposon gag domain-containing protein</fullName>
    </recommendedName>
</protein>
<proteinExistence type="predicted"/>
<dbReference type="AlphaFoldDB" id="B9T196"/>
<accession>B9T196</accession>